<dbReference type="STRING" id="1797472.A2215_00125"/>
<accession>A0A1F5E9V6</accession>
<proteinExistence type="predicted"/>
<evidence type="ECO:0000313" key="1">
    <source>
        <dbReference type="EMBL" id="OGD64090.1"/>
    </source>
</evidence>
<comment type="caution">
    <text evidence="1">The sequence shown here is derived from an EMBL/GenBank/DDBJ whole genome shotgun (WGS) entry which is preliminary data.</text>
</comment>
<protein>
    <submittedName>
        <fullName evidence="1">Uncharacterized protein</fullName>
    </submittedName>
</protein>
<dbReference type="AlphaFoldDB" id="A0A1F5E9V6"/>
<organism evidence="1 2">
    <name type="scientific">Candidatus Berkelbacteria bacterium RIFOXYA2_FULL_43_10</name>
    <dbReference type="NCBI Taxonomy" id="1797472"/>
    <lineage>
        <taxon>Bacteria</taxon>
        <taxon>Candidatus Berkelbacteria</taxon>
    </lineage>
</organism>
<evidence type="ECO:0000313" key="2">
    <source>
        <dbReference type="Proteomes" id="UP000178583"/>
    </source>
</evidence>
<gene>
    <name evidence="1" type="ORF">A2215_00125</name>
</gene>
<reference evidence="1 2" key="1">
    <citation type="journal article" date="2016" name="Nat. Commun.">
        <title>Thousands of microbial genomes shed light on interconnected biogeochemical processes in an aquifer system.</title>
        <authorList>
            <person name="Anantharaman K."/>
            <person name="Brown C.T."/>
            <person name="Hug L.A."/>
            <person name="Sharon I."/>
            <person name="Castelle C.J."/>
            <person name="Probst A.J."/>
            <person name="Thomas B.C."/>
            <person name="Singh A."/>
            <person name="Wilkins M.J."/>
            <person name="Karaoz U."/>
            <person name="Brodie E.L."/>
            <person name="Williams K.H."/>
            <person name="Hubbard S.S."/>
            <person name="Banfield J.F."/>
        </authorList>
    </citation>
    <scope>NUCLEOTIDE SEQUENCE [LARGE SCALE GENOMIC DNA]</scope>
</reference>
<dbReference type="EMBL" id="MEZY01000023">
    <property type="protein sequence ID" value="OGD64090.1"/>
    <property type="molecule type" value="Genomic_DNA"/>
</dbReference>
<sequence length="80" mass="8812">MNQYLLLVQAPYPDRIPQSGTILLVHEKRIAQAGVTVTLGWKGEYQLGAVNPPLVRTEDLLADVIVDLDTGKVEVRKGTE</sequence>
<dbReference type="Proteomes" id="UP000178583">
    <property type="component" value="Unassembled WGS sequence"/>
</dbReference>
<name>A0A1F5E9V6_9BACT</name>